<feature type="chain" id="PRO_5046445889" evidence="1">
    <location>
        <begin position="20"/>
        <end position="411"/>
    </location>
</feature>
<feature type="signal peptide" evidence="1">
    <location>
        <begin position="1"/>
        <end position="19"/>
    </location>
</feature>
<comment type="caution">
    <text evidence="2">The sequence shown here is derived from an EMBL/GenBank/DDBJ whole genome shotgun (WGS) entry which is preliminary data.</text>
</comment>
<protein>
    <submittedName>
        <fullName evidence="2">Uncharacterized protein</fullName>
    </submittedName>
</protein>
<proteinExistence type="predicted"/>
<dbReference type="PROSITE" id="PS51257">
    <property type="entry name" value="PROKAR_LIPOPROTEIN"/>
    <property type="match status" value="1"/>
</dbReference>
<evidence type="ECO:0000256" key="1">
    <source>
        <dbReference type="SAM" id="SignalP"/>
    </source>
</evidence>
<dbReference type="RefSeq" id="WP_155190580.1">
    <property type="nucleotide sequence ID" value="NZ_BAAAEA010000003.1"/>
</dbReference>
<name>A0ABY1NV20_9HYPH</name>
<evidence type="ECO:0000313" key="3">
    <source>
        <dbReference type="Proteomes" id="UP001157914"/>
    </source>
</evidence>
<organism evidence="2 3">
    <name type="scientific">Roseibium denhamense</name>
    <dbReference type="NCBI Taxonomy" id="76305"/>
    <lineage>
        <taxon>Bacteria</taxon>
        <taxon>Pseudomonadati</taxon>
        <taxon>Pseudomonadota</taxon>
        <taxon>Alphaproteobacteria</taxon>
        <taxon>Hyphomicrobiales</taxon>
        <taxon>Stappiaceae</taxon>
        <taxon>Roseibium</taxon>
    </lineage>
</organism>
<accession>A0ABY1NV20</accession>
<sequence>MTAFLRTFSVTLLPALLLAACVQDDPRYPVYYSYRVDVKVDGAPVTIERVIKCTGTLVTGSTVAPGVTSGGTYRNPPLMGAYVGGTREAVYTPVVHACRWASSTAEERAEDAKKNIRSLDRPFTEQHDSLPPNSILPVLWVNDDQTLDQMEYYVSERALSGVDSHVEFVKAHPPVKVDKGAFRESEKRAATESPDLTPFTFPRDQNAAQRLQLYEDRFGNANHSHRVHAVCHAAWRITRAEWSEVEGLVDWVANLPKDGRAYLIDTERFGRVFRKTIPFIGGNGTPRLGPVGYVPESQRKPIGRFAVYETIHPVISTDHGRYVDLDRSGSFGCDYEVLFPDRTQSFWSNKTYSDDSPAGPSFSVAREGNLLRAAFSPLVPVYVRELDEFIVFMSLSVAGSIDEPVVKGWKE</sequence>
<dbReference type="EMBL" id="FXTT01000002">
    <property type="protein sequence ID" value="SMP17710.1"/>
    <property type="molecule type" value="Genomic_DNA"/>
</dbReference>
<dbReference type="Proteomes" id="UP001157914">
    <property type="component" value="Unassembled WGS sequence"/>
</dbReference>
<keyword evidence="3" id="KW-1185">Reference proteome</keyword>
<keyword evidence="1" id="KW-0732">Signal</keyword>
<gene>
    <name evidence="2" type="ORF">SAMN06265374_1845</name>
</gene>
<reference evidence="2 3" key="1">
    <citation type="submission" date="2017-05" db="EMBL/GenBank/DDBJ databases">
        <authorList>
            <person name="Varghese N."/>
            <person name="Submissions S."/>
        </authorList>
    </citation>
    <scope>NUCLEOTIDE SEQUENCE [LARGE SCALE GENOMIC DNA]</scope>
    <source>
        <strain evidence="2 3">DSM 15949</strain>
    </source>
</reference>
<evidence type="ECO:0000313" key="2">
    <source>
        <dbReference type="EMBL" id="SMP17710.1"/>
    </source>
</evidence>